<dbReference type="AlphaFoldDB" id="A0A6H0ZKV9"/>
<keyword evidence="1" id="KW-0812">Transmembrane</keyword>
<evidence type="ECO:0000313" key="3">
    <source>
        <dbReference type="Proteomes" id="UP000500870"/>
    </source>
</evidence>
<keyword evidence="1" id="KW-0472">Membrane</keyword>
<name>A0A6H0ZKV9_9HYPH</name>
<feature type="transmembrane region" description="Helical" evidence="1">
    <location>
        <begin position="38"/>
        <end position="56"/>
    </location>
</feature>
<protein>
    <submittedName>
        <fullName evidence="2">Uncharacterized protein</fullName>
    </submittedName>
</protein>
<dbReference type="EMBL" id="CP050898">
    <property type="protein sequence ID" value="QIX21456.1"/>
    <property type="molecule type" value="Genomic_DNA"/>
</dbReference>
<evidence type="ECO:0000256" key="1">
    <source>
        <dbReference type="SAM" id="Phobius"/>
    </source>
</evidence>
<proteinExistence type="predicted"/>
<gene>
    <name evidence="2" type="ORF">FOB41_10070</name>
</gene>
<sequence>MIRNNEDRYTWRRHKITSTVYADGERIDLCEADTDWKGMATACCLAFILTAAVAIIQMPEKSAPEYAFDCSSYSHKSEQNAKQQ</sequence>
<reference evidence="2 3" key="1">
    <citation type="submission" date="2020-04" db="EMBL/GenBank/DDBJ databases">
        <title>FDA dAtabase for Regulatory Grade micrObial Sequences (FDA-ARGOS): Supporting development and validation of Infectious Disease Dx tests.</title>
        <authorList>
            <person name="Sciortino C."/>
            <person name="Tallon L."/>
            <person name="Sadzewicz L."/>
            <person name="Vavikolanu K."/>
            <person name="Mehta A."/>
            <person name="Aluvathingal J."/>
            <person name="Nadendla S."/>
            <person name="Nandy P."/>
            <person name="Geyer C."/>
            <person name="Yan Y."/>
            <person name="Sichtig H."/>
        </authorList>
    </citation>
    <scope>NUCLEOTIDE SEQUENCE [LARGE SCALE GENOMIC DNA]</scope>
    <source>
        <strain evidence="2 3">FDAARGOS_633</strain>
    </source>
</reference>
<dbReference type="Proteomes" id="UP000500870">
    <property type="component" value="Chromosome 1"/>
</dbReference>
<keyword evidence="1" id="KW-1133">Transmembrane helix</keyword>
<evidence type="ECO:0000313" key="2">
    <source>
        <dbReference type="EMBL" id="QIX21456.1"/>
    </source>
</evidence>
<accession>A0A6H0ZKV9</accession>
<organism evidence="2 3">
    <name type="scientific">Agrobacterium pusense</name>
    <dbReference type="NCBI Taxonomy" id="648995"/>
    <lineage>
        <taxon>Bacteria</taxon>
        <taxon>Pseudomonadati</taxon>
        <taxon>Pseudomonadota</taxon>
        <taxon>Alphaproteobacteria</taxon>
        <taxon>Hyphomicrobiales</taxon>
        <taxon>Rhizobiaceae</taxon>
        <taxon>Rhizobium/Agrobacterium group</taxon>
        <taxon>Agrobacterium</taxon>
    </lineage>
</organism>
<dbReference type="RefSeq" id="WP_177319227.1">
    <property type="nucleotide sequence ID" value="NZ_CP050898.1"/>
</dbReference>